<accession>A0A8K0GZC1</accession>
<comment type="caution">
    <text evidence="2">The sequence shown here is derived from an EMBL/GenBank/DDBJ whole genome shotgun (WGS) entry which is preliminary data.</text>
</comment>
<dbReference type="Proteomes" id="UP000796880">
    <property type="component" value="Unassembled WGS sequence"/>
</dbReference>
<organism evidence="2 3">
    <name type="scientific">Rhamnella rubrinervis</name>
    <dbReference type="NCBI Taxonomy" id="2594499"/>
    <lineage>
        <taxon>Eukaryota</taxon>
        <taxon>Viridiplantae</taxon>
        <taxon>Streptophyta</taxon>
        <taxon>Embryophyta</taxon>
        <taxon>Tracheophyta</taxon>
        <taxon>Spermatophyta</taxon>
        <taxon>Magnoliopsida</taxon>
        <taxon>eudicotyledons</taxon>
        <taxon>Gunneridae</taxon>
        <taxon>Pentapetalae</taxon>
        <taxon>rosids</taxon>
        <taxon>fabids</taxon>
        <taxon>Rosales</taxon>
        <taxon>Rhamnaceae</taxon>
        <taxon>rhamnoid group</taxon>
        <taxon>Rhamneae</taxon>
        <taxon>Rhamnella</taxon>
    </lineage>
</organism>
<reference evidence="2" key="1">
    <citation type="submission" date="2020-03" db="EMBL/GenBank/DDBJ databases">
        <title>A high-quality chromosome-level genome assembly of a woody plant with both climbing and erect habits, Rhamnella rubrinervis.</title>
        <authorList>
            <person name="Lu Z."/>
            <person name="Yang Y."/>
            <person name="Zhu X."/>
            <person name="Sun Y."/>
        </authorList>
    </citation>
    <scope>NUCLEOTIDE SEQUENCE</scope>
    <source>
        <strain evidence="2">BYM</strain>
        <tissue evidence="2">Leaf</tissue>
    </source>
</reference>
<protein>
    <submittedName>
        <fullName evidence="2">Uncharacterized protein</fullName>
    </submittedName>
</protein>
<gene>
    <name evidence="2" type="ORF">FNV43_RR16750</name>
</gene>
<dbReference type="EMBL" id="VOIH02000007">
    <property type="protein sequence ID" value="KAF3442832.1"/>
    <property type="molecule type" value="Genomic_DNA"/>
</dbReference>
<evidence type="ECO:0000256" key="1">
    <source>
        <dbReference type="SAM" id="MobiDB-lite"/>
    </source>
</evidence>
<keyword evidence="3" id="KW-1185">Reference proteome</keyword>
<name>A0A8K0GZC1_9ROSA</name>
<dbReference type="AlphaFoldDB" id="A0A8K0GZC1"/>
<evidence type="ECO:0000313" key="3">
    <source>
        <dbReference type="Proteomes" id="UP000796880"/>
    </source>
</evidence>
<proteinExistence type="predicted"/>
<evidence type="ECO:0000313" key="2">
    <source>
        <dbReference type="EMBL" id="KAF3442832.1"/>
    </source>
</evidence>
<feature type="region of interest" description="Disordered" evidence="1">
    <location>
        <begin position="106"/>
        <end position="128"/>
    </location>
</feature>
<sequence>MIQSLTTNRQVEEPVVEPSSKRLGTSIGLASFLGVVCRDNAAPLSNGGQCYVKTYRLKQFHIDHHYEMYHWYMDQFKENPCEQLAMANHMATLGIMVLPTIVVSSDNENPKEHLDPEDEDPWDYPGSD</sequence>